<dbReference type="OrthoDB" id="1879501at2759"/>
<feature type="compositionally biased region" description="Basic and acidic residues" evidence="1">
    <location>
        <begin position="10"/>
        <end position="20"/>
    </location>
</feature>
<feature type="region of interest" description="Disordered" evidence="1">
    <location>
        <begin position="1"/>
        <end position="23"/>
    </location>
</feature>
<dbReference type="PANTHER" id="PTHR34780">
    <property type="entry name" value="OS08G0427800 PROTEIN"/>
    <property type="match status" value="1"/>
</dbReference>
<protein>
    <submittedName>
        <fullName evidence="2">Uncharacterized protein</fullName>
    </submittedName>
</protein>
<sequence length="137" mass="15312">MWNIGGEGESGQRKETRCEASGHQAIYPSSLKIEGSKESSDSSIGDQLVHIDISSTFRGIEEASTRNEGERQQQNGRREVYGAPIHSQVMKIKQEMEKISHPSLQQPEVRRVLRDITRQRSRSPLGLADRPISVANS</sequence>
<dbReference type="Proteomes" id="UP000288805">
    <property type="component" value="Unassembled WGS sequence"/>
</dbReference>
<organism evidence="2 3">
    <name type="scientific">Vitis vinifera</name>
    <name type="common">Grape</name>
    <dbReference type="NCBI Taxonomy" id="29760"/>
    <lineage>
        <taxon>Eukaryota</taxon>
        <taxon>Viridiplantae</taxon>
        <taxon>Streptophyta</taxon>
        <taxon>Embryophyta</taxon>
        <taxon>Tracheophyta</taxon>
        <taxon>Spermatophyta</taxon>
        <taxon>Magnoliopsida</taxon>
        <taxon>eudicotyledons</taxon>
        <taxon>Gunneridae</taxon>
        <taxon>Pentapetalae</taxon>
        <taxon>rosids</taxon>
        <taxon>Vitales</taxon>
        <taxon>Vitaceae</taxon>
        <taxon>Viteae</taxon>
        <taxon>Vitis</taxon>
    </lineage>
</organism>
<proteinExistence type="predicted"/>
<gene>
    <name evidence="2" type="ORF">CK203_032693</name>
</gene>
<comment type="caution">
    <text evidence="2">The sequence shown here is derived from an EMBL/GenBank/DDBJ whole genome shotgun (WGS) entry which is preliminary data.</text>
</comment>
<name>A0A438HXM2_VITVI</name>
<dbReference type="PANTHER" id="PTHR34780:SF2">
    <property type="entry name" value="GENOME ASSEMBLY, CHROMOSOME: A02"/>
    <property type="match status" value="1"/>
</dbReference>
<evidence type="ECO:0000313" key="2">
    <source>
        <dbReference type="EMBL" id="RVW89186.1"/>
    </source>
</evidence>
<accession>A0A438HXM2</accession>
<dbReference type="EMBL" id="QGNW01000166">
    <property type="protein sequence ID" value="RVW89186.1"/>
    <property type="molecule type" value="Genomic_DNA"/>
</dbReference>
<evidence type="ECO:0000256" key="1">
    <source>
        <dbReference type="SAM" id="MobiDB-lite"/>
    </source>
</evidence>
<dbReference type="AlphaFoldDB" id="A0A438HXM2"/>
<evidence type="ECO:0000313" key="3">
    <source>
        <dbReference type="Proteomes" id="UP000288805"/>
    </source>
</evidence>
<reference evidence="2 3" key="1">
    <citation type="journal article" date="2018" name="PLoS Genet.">
        <title>Population sequencing reveals clonal diversity and ancestral inbreeding in the grapevine cultivar Chardonnay.</title>
        <authorList>
            <person name="Roach M.J."/>
            <person name="Johnson D.L."/>
            <person name="Bohlmann J."/>
            <person name="van Vuuren H.J."/>
            <person name="Jones S.J."/>
            <person name="Pretorius I.S."/>
            <person name="Schmidt S.A."/>
            <person name="Borneman A.R."/>
        </authorList>
    </citation>
    <scope>NUCLEOTIDE SEQUENCE [LARGE SCALE GENOMIC DNA]</scope>
    <source>
        <strain evidence="3">cv. Chardonnay</strain>
        <tissue evidence="2">Leaf</tissue>
    </source>
</reference>